<dbReference type="InterPro" id="IPR018394">
    <property type="entry name" value="DNA_photolyase_1_CS_C"/>
</dbReference>
<dbReference type="InterPro" id="IPR002081">
    <property type="entry name" value="Cryptochrome/DNA_photolyase_1"/>
</dbReference>
<dbReference type="InterPro" id="IPR005101">
    <property type="entry name" value="Cryptochr/Photolyase_FAD-bd"/>
</dbReference>
<evidence type="ECO:0000256" key="6">
    <source>
        <dbReference type="ARBA" id="ARBA00022991"/>
    </source>
</evidence>
<dbReference type="InterPro" id="IPR036155">
    <property type="entry name" value="Crypto/Photolyase_N_sf"/>
</dbReference>
<keyword evidence="6 7" id="KW-0157">Chromophore</keyword>
<keyword evidence="9" id="KW-0456">Lyase</keyword>
<comment type="similarity">
    <text evidence="7">Belongs to the DNA photolyase family.</text>
</comment>
<evidence type="ECO:0000313" key="10">
    <source>
        <dbReference type="Proteomes" id="UP001237737"/>
    </source>
</evidence>
<gene>
    <name evidence="9" type="ORF">J2T07_000641</name>
</gene>
<dbReference type="GO" id="GO:0003904">
    <property type="term" value="F:deoxyribodipyrimidine photo-lyase activity"/>
    <property type="evidence" value="ECO:0007669"/>
    <property type="project" value="UniProtKB-EC"/>
</dbReference>
<comment type="cofactor">
    <cofactor evidence="2">
        <name>FAD</name>
        <dbReference type="ChEBI" id="CHEBI:57692"/>
    </cofactor>
</comment>
<evidence type="ECO:0000313" key="9">
    <source>
        <dbReference type="EMBL" id="MDQ0008482.1"/>
    </source>
</evidence>
<feature type="domain" description="Photolyase/cryptochrome alpha/beta" evidence="8">
    <location>
        <begin position="2"/>
        <end position="131"/>
    </location>
</feature>
<dbReference type="PANTHER" id="PTHR11455:SF9">
    <property type="entry name" value="CRYPTOCHROME CIRCADIAN CLOCK 5 ISOFORM X1"/>
    <property type="match status" value="1"/>
</dbReference>
<comment type="similarity">
    <text evidence="3">Belongs to the DNA photolyase class-1 family.</text>
</comment>
<keyword evidence="10" id="KW-1185">Reference proteome</keyword>
<dbReference type="EMBL" id="JAUSSK010000001">
    <property type="protein sequence ID" value="MDQ0008482.1"/>
    <property type="molecule type" value="Genomic_DNA"/>
</dbReference>
<accession>A0ABT9SWY8</accession>
<evidence type="ECO:0000256" key="4">
    <source>
        <dbReference type="ARBA" id="ARBA00022630"/>
    </source>
</evidence>
<dbReference type="PROSITE" id="PS51645">
    <property type="entry name" value="PHR_CRY_ALPHA_BETA"/>
    <property type="match status" value="1"/>
</dbReference>
<comment type="cofactor">
    <cofactor evidence="1">
        <name>(6R)-5,10-methylene-5,6,7,8-tetrahydrofolate</name>
        <dbReference type="ChEBI" id="CHEBI:15636"/>
    </cofactor>
</comment>
<dbReference type="InterPro" id="IPR014729">
    <property type="entry name" value="Rossmann-like_a/b/a_fold"/>
</dbReference>
<proteinExistence type="inferred from homology"/>
<dbReference type="Gene3D" id="1.10.579.10">
    <property type="entry name" value="DNA Cyclobutane Dipyrimidine Photolyase, subunit A, domain 3"/>
    <property type="match status" value="1"/>
</dbReference>
<evidence type="ECO:0000256" key="2">
    <source>
        <dbReference type="ARBA" id="ARBA00001974"/>
    </source>
</evidence>
<evidence type="ECO:0000256" key="7">
    <source>
        <dbReference type="RuleBase" id="RU004182"/>
    </source>
</evidence>
<dbReference type="InterPro" id="IPR006050">
    <property type="entry name" value="DNA_photolyase_N"/>
</dbReference>
<dbReference type="PANTHER" id="PTHR11455">
    <property type="entry name" value="CRYPTOCHROME"/>
    <property type="match status" value="1"/>
</dbReference>
<dbReference type="SUPFAM" id="SSF52425">
    <property type="entry name" value="Cryptochrome/photolyase, N-terminal domain"/>
    <property type="match status" value="1"/>
</dbReference>
<keyword evidence="4 7" id="KW-0285">Flavoprotein</keyword>
<keyword evidence="5 7" id="KW-0274">FAD</keyword>
<dbReference type="SUPFAM" id="SSF48173">
    <property type="entry name" value="Cryptochrome/photolyase FAD-binding domain"/>
    <property type="match status" value="1"/>
</dbReference>
<dbReference type="EC" id="4.1.99.3" evidence="9"/>
<comment type="caution">
    <text evidence="9">The sequence shown here is derived from an EMBL/GenBank/DDBJ whole genome shotgun (WGS) entry which is preliminary data.</text>
</comment>
<dbReference type="Pfam" id="PF00875">
    <property type="entry name" value="DNA_photolyase"/>
    <property type="match status" value="1"/>
</dbReference>
<evidence type="ECO:0000256" key="3">
    <source>
        <dbReference type="ARBA" id="ARBA00005862"/>
    </source>
</evidence>
<reference evidence="9 10" key="1">
    <citation type="submission" date="2023-07" db="EMBL/GenBank/DDBJ databases">
        <title>Sorghum-associated microbial communities from plants grown in Nebraska, USA.</title>
        <authorList>
            <person name="Schachtman D."/>
        </authorList>
    </citation>
    <scope>NUCLEOTIDE SEQUENCE [LARGE SCALE GENOMIC DNA]</scope>
    <source>
        <strain evidence="9 10">CC60</strain>
    </source>
</reference>
<protein>
    <submittedName>
        <fullName evidence="9">Deoxyribodipyrimidine photo-lyase</fullName>
        <ecNumber evidence="9">4.1.99.3</ecNumber>
    </submittedName>
</protein>
<evidence type="ECO:0000259" key="8">
    <source>
        <dbReference type="PROSITE" id="PS51645"/>
    </source>
</evidence>
<dbReference type="PROSITE" id="PS00394">
    <property type="entry name" value="DNA_PHOTOLYASES_1_1"/>
    <property type="match status" value="1"/>
</dbReference>
<dbReference type="RefSeq" id="WP_306847191.1">
    <property type="nucleotide sequence ID" value="NZ_JAUSSK010000001.1"/>
</dbReference>
<organism evidence="9 10">
    <name type="scientific">Luteibacter jiangsuensis</name>
    <dbReference type="NCBI Taxonomy" id="637577"/>
    <lineage>
        <taxon>Bacteria</taxon>
        <taxon>Pseudomonadati</taxon>
        <taxon>Pseudomonadota</taxon>
        <taxon>Gammaproteobacteria</taxon>
        <taxon>Lysobacterales</taxon>
        <taxon>Rhodanobacteraceae</taxon>
        <taxon>Luteibacter</taxon>
    </lineage>
</organism>
<sequence length="482" mass="54649">MSTVIVWFRRDLRLADNPALTEAARRHERVVALYVHAPGEEGEWAPGAASRWWLHHSLEALDASLARQGGRLEILRGRSIDGLRAAIEATGAAAVYFNRLYEPKAIERDKSVRRALEGDGIEVKSFNAALWVEPWDVATKQDEPYRVFTPFWRNARTRIDEIEVLPEPPLRLPQERYLRDGPLEVADLGLLPKRDWARGFAGWTPGEKGAHELLALFADDAVGHYVEGRDLPARHGTSRLSPHLHWGEISPAQVAAGLRSHAARRPKAADIEPYLRQLGWREFAHHLLYHFPRTPKENFNPKFDAFHWAKPDAHALRRWKKGHTGIPIVDAGMRELWATGWMHNRVRMLVASLLTKNLRQHWVLGEKWFWDTLVDADLANNAMGWQWVAGSGADAAPYFRIFNPVAQSEKFDPEGAYIRRWVPELAKAPGRLVHAPWEDETFLESSGYPPPIVDLKASRDSALMAYQSMRGGRAEAGPARAE</sequence>
<dbReference type="Gene3D" id="1.25.40.80">
    <property type="match status" value="1"/>
</dbReference>
<dbReference type="Gene3D" id="3.40.50.620">
    <property type="entry name" value="HUPs"/>
    <property type="match status" value="1"/>
</dbReference>
<evidence type="ECO:0000256" key="5">
    <source>
        <dbReference type="ARBA" id="ARBA00022827"/>
    </source>
</evidence>
<name>A0ABT9SWY8_9GAMM</name>
<dbReference type="PRINTS" id="PR00147">
    <property type="entry name" value="DNAPHOTLYASE"/>
</dbReference>
<dbReference type="Proteomes" id="UP001237737">
    <property type="component" value="Unassembled WGS sequence"/>
</dbReference>
<dbReference type="InterPro" id="IPR036134">
    <property type="entry name" value="Crypto/Photolyase_FAD-like_sf"/>
</dbReference>
<evidence type="ECO:0000256" key="1">
    <source>
        <dbReference type="ARBA" id="ARBA00001932"/>
    </source>
</evidence>
<dbReference type="Pfam" id="PF03441">
    <property type="entry name" value="FAD_binding_7"/>
    <property type="match status" value="1"/>
</dbReference>